<dbReference type="GO" id="GO:0005886">
    <property type="term" value="C:plasma membrane"/>
    <property type="evidence" value="ECO:0007669"/>
    <property type="project" value="UniProtKB-SubCell"/>
</dbReference>
<comment type="subcellular location">
    <subcellularLocation>
        <location evidence="1">Cell membrane</location>
        <topology evidence="1">Multi-pass membrane protein</topology>
    </subcellularLocation>
</comment>
<dbReference type="SUPFAM" id="SSF81321">
    <property type="entry name" value="Family A G protein-coupled receptor-like"/>
    <property type="match status" value="1"/>
</dbReference>
<dbReference type="InterPro" id="IPR017452">
    <property type="entry name" value="GPCR_Rhodpsn_7TM"/>
</dbReference>
<evidence type="ECO:0000256" key="2">
    <source>
        <dbReference type="ARBA" id="ARBA00022475"/>
    </source>
</evidence>
<dbReference type="PROSITE" id="PS50262">
    <property type="entry name" value="G_PROTEIN_RECEP_F1_2"/>
    <property type="match status" value="1"/>
</dbReference>
<keyword evidence="8" id="KW-1185">Reference proteome</keyword>
<evidence type="ECO:0000256" key="6">
    <source>
        <dbReference type="SAM" id="Phobius"/>
    </source>
</evidence>
<keyword evidence="4 6" id="KW-1133">Transmembrane helix</keyword>
<evidence type="ECO:0000256" key="5">
    <source>
        <dbReference type="ARBA" id="ARBA00023136"/>
    </source>
</evidence>
<dbReference type="Gene3D" id="1.20.1070.10">
    <property type="entry name" value="Rhodopsin 7-helix transmembrane proteins"/>
    <property type="match status" value="1"/>
</dbReference>
<feature type="domain" description="G-protein coupled receptors family 1 profile" evidence="7">
    <location>
        <begin position="55"/>
        <end position="312"/>
    </location>
</feature>
<feature type="transmembrane region" description="Helical" evidence="6">
    <location>
        <begin position="207"/>
        <end position="232"/>
    </location>
</feature>
<name>A0A914WZX1_9BILA</name>
<feature type="transmembrane region" description="Helical" evidence="6">
    <location>
        <begin position="76"/>
        <end position="102"/>
    </location>
</feature>
<dbReference type="Proteomes" id="UP000887566">
    <property type="component" value="Unplaced"/>
</dbReference>
<evidence type="ECO:0000256" key="4">
    <source>
        <dbReference type="ARBA" id="ARBA00022989"/>
    </source>
</evidence>
<keyword evidence="5 6" id="KW-0472">Membrane</keyword>
<feature type="transmembrane region" description="Helical" evidence="6">
    <location>
        <begin position="163"/>
        <end position="187"/>
    </location>
</feature>
<organism evidence="8 9">
    <name type="scientific">Plectus sambesii</name>
    <dbReference type="NCBI Taxonomy" id="2011161"/>
    <lineage>
        <taxon>Eukaryota</taxon>
        <taxon>Metazoa</taxon>
        <taxon>Ecdysozoa</taxon>
        <taxon>Nematoda</taxon>
        <taxon>Chromadorea</taxon>
        <taxon>Plectida</taxon>
        <taxon>Plectina</taxon>
        <taxon>Plectoidea</taxon>
        <taxon>Plectidae</taxon>
        <taxon>Plectus</taxon>
    </lineage>
</organism>
<keyword evidence="2" id="KW-1003">Cell membrane</keyword>
<dbReference type="AlphaFoldDB" id="A0A914WZX1"/>
<evidence type="ECO:0000259" key="7">
    <source>
        <dbReference type="PROSITE" id="PS50262"/>
    </source>
</evidence>
<proteinExistence type="predicted"/>
<sequence>MAGGDSLPSNGAVNETPNFRIDGMDAIKATAVICESCDQVAANLYIVQGLLLTAANFLILIAILHHSQLRLKKEYVMVAGLALVDGMGGVATFTAGVGRLLIVLSTDENVLVSRVHCLLRPWNLLFIWTDPLAHIVPLVIGFDRLLAVTGPLRYIKLTYRYTVALLGGVLVLWSFNVLTGVILTLPYSQPEVGSLCYTAWSLQPDYYLYHVCIAAIADVLSIPTCVVVLCLVRRTNTIYPAGSNSGIENIRLTRRITITLGLASLFTAVFYTVPLIGKLVAGYYVSVETMRMVLPFTFLINSINQLANFFLYTTRQKEVRRAQEDHRGLLADKNTGYW</sequence>
<feature type="transmembrane region" description="Helical" evidence="6">
    <location>
        <begin position="45"/>
        <end position="64"/>
    </location>
</feature>
<evidence type="ECO:0000256" key="1">
    <source>
        <dbReference type="ARBA" id="ARBA00004651"/>
    </source>
</evidence>
<evidence type="ECO:0000313" key="9">
    <source>
        <dbReference type="WBParaSite" id="PSAMB.scaffold5915size10596.g27546.t1"/>
    </source>
</evidence>
<dbReference type="WBParaSite" id="PSAMB.scaffold5915size10596.g27546.t1">
    <property type="protein sequence ID" value="PSAMB.scaffold5915size10596.g27546.t1"/>
    <property type="gene ID" value="PSAMB.scaffold5915size10596.g27546"/>
</dbReference>
<evidence type="ECO:0000256" key="3">
    <source>
        <dbReference type="ARBA" id="ARBA00022692"/>
    </source>
</evidence>
<reference evidence="9" key="1">
    <citation type="submission" date="2022-11" db="UniProtKB">
        <authorList>
            <consortium name="WormBaseParasite"/>
        </authorList>
    </citation>
    <scope>IDENTIFICATION</scope>
</reference>
<feature type="transmembrane region" description="Helical" evidence="6">
    <location>
        <begin position="122"/>
        <end position="142"/>
    </location>
</feature>
<feature type="transmembrane region" description="Helical" evidence="6">
    <location>
        <begin position="293"/>
        <end position="312"/>
    </location>
</feature>
<protein>
    <submittedName>
        <fullName evidence="9">G-protein coupled receptors family 1 profile domain-containing protein</fullName>
    </submittedName>
</protein>
<accession>A0A914WZX1</accession>
<dbReference type="CDD" id="cd00637">
    <property type="entry name" value="7tm_classA_rhodopsin-like"/>
    <property type="match status" value="1"/>
</dbReference>
<evidence type="ECO:0000313" key="8">
    <source>
        <dbReference type="Proteomes" id="UP000887566"/>
    </source>
</evidence>
<dbReference type="InterPro" id="IPR019424">
    <property type="entry name" value="7TM_GPCR_Srsx"/>
</dbReference>
<dbReference type="PANTHER" id="PTHR22750">
    <property type="entry name" value="G-PROTEIN COUPLED RECEPTOR"/>
    <property type="match status" value="1"/>
</dbReference>
<dbReference type="Pfam" id="PF10320">
    <property type="entry name" value="7TM_GPCR_Srsx"/>
    <property type="match status" value="1"/>
</dbReference>
<feature type="transmembrane region" description="Helical" evidence="6">
    <location>
        <begin position="252"/>
        <end position="273"/>
    </location>
</feature>
<keyword evidence="3 6" id="KW-0812">Transmembrane</keyword>